<evidence type="ECO:0000259" key="12">
    <source>
        <dbReference type="Pfam" id="PF00171"/>
    </source>
</evidence>
<comment type="catalytic activity">
    <reaction evidence="7">
        <text>L-glutamate 5-semialdehyde + phosphate + NADP(+) = L-glutamyl 5-phosphate + NADPH + H(+)</text>
        <dbReference type="Rhea" id="RHEA:19541"/>
        <dbReference type="ChEBI" id="CHEBI:15378"/>
        <dbReference type="ChEBI" id="CHEBI:43474"/>
        <dbReference type="ChEBI" id="CHEBI:57783"/>
        <dbReference type="ChEBI" id="CHEBI:58066"/>
        <dbReference type="ChEBI" id="CHEBI:58274"/>
        <dbReference type="ChEBI" id="CHEBI:58349"/>
        <dbReference type="EC" id="1.2.1.41"/>
    </reaction>
</comment>
<dbReference type="NCBIfam" id="TIGR00407">
    <property type="entry name" value="proA"/>
    <property type="match status" value="1"/>
</dbReference>
<name>A0A4Y7TT32_COPMI</name>
<evidence type="ECO:0000256" key="8">
    <source>
        <dbReference type="ARBA" id="ARBA00059423"/>
    </source>
</evidence>
<dbReference type="STRING" id="71717.A0A4Y7TT32"/>
<dbReference type="Gene3D" id="3.40.309.10">
    <property type="entry name" value="Aldehyde Dehydrogenase, Chain A, domain 2"/>
    <property type="match status" value="1"/>
</dbReference>
<comment type="similarity">
    <text evidence="9">Belongs to the gamma-glutamyl phosphate reductase family.</text>
</comment>
<evidence type="ECO:0000256" key="11">
    <source>
        <dbReference type="ARBA" id="ARBA00077451"/>
    </source>
</evidence>
<keyword evidence="4" id="KW-0641">Proline biosynthesis</keyword>
<keyword evidence="3" id="KW-0028">Amino-acid biosynthesis</keyword>
<dbReference type="CDD" id="cd07079">
    <property type="entry name" value="ALDH_F18-19_ProA-GPR"/>
    <property type="match status" value="1"/>
</dbReference>
<evidence type="ECO:0000256" key="7">
    <source>
        <dbReference type="ARBA" id="ARBA00049024"/>
    </source>
</evidence>
<gene>
    <name evidence="13" type="ORF">FA13DRAFT_1081985</name>
</gene>
<dbReference type="InterPro" id="IPR016161">
    <property type="entry name" value="Ald_DH/histidinol_DH"/>
</dbReference>
<dbReference type="HAMAP" id="MF_00412">
    <property type="entry name" value="ProA"/>
    <property type="match status" value="1"/>
</dbReference>
<evidence type="ECO:0000256" key="3">
    <source>
        <dbReference type="ARBA" id="ARBA00022605"/>
    </source>
</evidence>
<dbReference type="GO" id="GO:0004350">
    <property type="term" value="F:glutamate-5-semialdehyde dehydrogenase activity"/>
    <property type="evidence" value="ECO:0007669"/>
    <property type="project" value="UniProtKB-EC"/>
</dbReference>
<dbReference type="EC" id="1.2.1.41" evidence="2"/>
<dbReference type="InterPro" id="IPR016162">
    <property type="entry name" value="Ald_DH_N"/>
</dbReference>
<dbReference type="Gene3D" id="3.40.605.10">
    <property type="entry name" value="Aldehyde Dehydrogenase, Chain A, domain 1"/>
    <property type="match status" value="1"/>
</dbReference>
<evidence type="ECO:0000313" key="13">
    <source>
        <dbReference type="EMBL" id="TEB36752.1"/>
    </source>
</evidence>
<evidence type="ECO:0000256" key="10">
    <source>
        <dbReference type="ARBA" id="ARBA00075718"/>
    </source>
</evidence>
<dbReference type="Proteomes" id="UP000298030">
    <property type="component" value="Unassembled WGS sequence"/>
</dbReference>
<dbReference type="Pfam" id="PF00171">
    <property type="entry name" value="Aldedh"/>
    <property type="match status" value="1"/>
</dbReference>
<evidence type="ECO:0000256" key="1">
    <source>
        <dbReference type="ARBA" id="ARBA00004985"/>
    </source>
</evidence>
<dbReference type="InterPro" id="IPR000965">
    <property type="entry name" value="GPR_dom"/>
</dbReference>
<keyword evidence="6" id="KW-0560">Oxidoreductase</keyword>
<dbReference type="SUPFAM" id="SSF53720">
    <property type="entry name" value="ALDH-like"/>
    <property type="match status" value="1"/>
</dbReference>
<dbReference type="PIRSF" id="PIRSF000151">
    <property type="entry name" value="GPR"/>
    <property type="match status" value="1"/>
</dbReference>
<sequence>MLKRLDLARGDKWASMLQGISDVASLPDPNGKVTYASELDEGLDLYRVSCPIGVLLVIFEARPEVVVNIATLAVKSGNAAILKGGKESTRTTVLLSKAISLGLSRTSLPSTYIQTIQTRAEVSGLLEMDRYIDLVIPRGSNALVKSIQNGTRIPVMGHADGVCSVFVDESADEAKAVRVVVDSKTDYPSACNAAETLIVHEKVLSTIWPKVAEALLAANVKLLCDEPSLSALKSSSAVVPPNAQISPSSDVDYYTEHLSLTIAVKTLPSLQSAMRWINEHSSHHTDSIVTESDSNAHTFCRGVDSAGTFVNASTRFADGFRYGFGTEVGISTGRIHARGPVGLEGLVTYKYMMKSKGEKGHVAAEFGPGKRRFRHRTIEGAREVPF</sequence>
<dbReference type="InterPro" id="IPR015590">
    <property type="entry name" value="Aldehyde_DH_dom"/>
</dbReference>
<dbReference type="NCBIfam" id="NF001221">
    <property type="entry name" value="PRK00197.1"/>
    <property type="match status" value="1"/>
</dbReference>
<evidence type="ECO:0000256" key="5">
    <source>
        <dbReference type="ARBA" id="ARBA00022857"/>
    </source>
</evidence>
<evidence type="ECO:0000256" key="4">
    <source>
        <dbReference type="ARBA" id="ARBA00022650"/>
    </source>
</evidence>
<dbReference type="AlphaFoldDB" id="A0A4Y7TT32"/>
<dbReference type="InterPro" id="IPR012134">
    <property type="entry name" value="Glu-5-SA_DH"/>
</dbReference>
<dbReference type="GO" id="GO:0050661">
    <property type="term" value="F:NADP binding"/>
    <property type="evidence" value="ECO:0007669"/>
    <property type="project" value="InterPro"/>
</dbReference>
<proteinExistence type="inferred from homology"/>
<dbReference type="PANTHER" id="PTHR11063:SF8">
    <property type="entry name" value="DELTA-1-PYRROLINE-5-CARBOXYLATE SYNTHASE"/>
    <property type="match status" value="1"/>
</dbReference>
<evidence type="ECO:0000256" key="2">
    <source>
        <dbReference type="ARBA" id="ARBA00013002"/>
    </source>
</evidence>
<comment type="caution">
    <text evidence="13">The sequence shown here is derived from an EMBL/GenBank/DDBJ whole genome shotgun (WGS) entry which is preliminary data.</text>
</comment>
<comment type="pathway">
    <text evidence="1">Amino-acid biosynthesis; L-proline biosynthesis; L-glutamate 5-semialdehyde from L-glutamate: step 2/2.</text>
</comment>
<keyword evidence="5" id="KW-0521">NADP</keyword>
<evidence type="ECO:0000256" key="9">
    <source>
        <dbReference type="ARBA" id="ARBA00060997"/>
    </source>
</evidence>
<feature type="domain" description="Aldehyde dehydrogenase" evidence="12">
    <location>
        <begin position="40"/>
        <end position="220"/>
    </location>
</feature>
<comment type="function">
    <text evidence="8">Catalyzes the NADPH dependent reduction of L-gamma-glutamyl 5-phosphate into L-glutamate 5-semialdehyde and phosphate. The product spontaneously undergoes cyclization to form 1-pyrroline-5-carboxylate.</text>
</comment>
<dbReference type="PANTHER" id="PTHR11063">
    <property type="entry name" value="GLUTAMATE SEMIALDEHYDE DEHYDROGENASE"/>
    <property type="match status" value="1"/>
</dbReference>
<accession>A0A4Y7TT32</accession>
<dbReference type="FunFam" id="3.40.309.10:FF:000006">
    <property type="entry name" value="Gamma-glutamyl phosphate reductase"/>
    <property type="match status" value="1"/>
</dbReference>
<dbReference type="OrthoDB" id="1934954at2759"/>
<dbReference type="GO" id="GO:0055129">
    <property type="term" value="P:L-proline biosynthetic process"/>
    <property type="evidence" value="ECO:0007669"/>
    <property type="project" value="UniProtKB-UniPathway"/>
</dbReference>
<evidence type="ECO:0000256" key="6">
    <source>
        <dbReference type="ARBA" id="ARBA00023002"/>
    </source>
</evidence>
<protein>
    <recommendedName>
        <fullName evidence="2">glutamate-5-semialdehyde dehydrogenase</fullName>
        <ecNumber evidence="2">1.2.1.41</ecNumber>
    </recommendedName>
    <alternativeName>
        <fullName evidence="11">Glutamate-5-semialdehyde dehydrogenase</fullName>
    </alternativeName>
    <alternativeName>
        <fullName evidence="10">Glutamyl-gamma-semialdehyde dehydrogenase</fullName>
    </alternativeName>
</protein>
<keyword evidence="14" id="KW-1185">Reference proteome</keyword>
<reference evidence="13 14" key="1">
    <citation type="journal article" date="2019" name="Nat. Ecol. Evol.">
        <title>Megaphylogeny resolves global patterns of mushroom evolution.</title>
        <authorList>
            <person name="Varga T."/>
            <person name="Krizsan K."/>
            <person name="Foldi C."/>
            <person name="Dima B."/>
            <person name="Sanchez-Garcia M."/>
            <person name="Sanchez-Ramirez S."/>
            <person name="Szollosi G.J."/>
            <person name="Szarkandi J.G."/>
            <person name="Papp V."/>
            <person name="Albert L."/>
            <person name="Andreopoulos W."/>
            <person name="Angelini C."/>
            <person name="Antonin V."/>
            <person name="Barry K.W."/>
            <person name="Bougher N.L."/>
            <person name="Buchanan P."/>
            <person name="Buyck B."/>
            <person name="Bense V."/>
            <person name="Catcheside P."/>
            <person name="Chovatia M."/>
            <person name="Cooper J."/>
            <person name="Damon W."/>
            <person name="Desjardin D."/>
            <person name="Finy P."/>
            <person name="Geml J."/>
            <person name="Haridas S."/>
            <person name="Hughes K."/>
            <person name="Justo A."/>
            <person name="Karasinski D."/>
            <person name="Kautmanova I."/>
            <person name="Kiss B."/>
            <person name="Kocsube S."/>
            <person name="Kotiranta H."/>
            <person name="LaButti K.M."/>
            <person name="Lechner B.E."/>
            <person name="Liimatainen K."/>
            <person name="Lipzen A."/>
            <person name="Lukacs Z."/>
            <person name="Mihaltcheva S."/>
            <person name="Morgado L.N."/>
            <person name="Niskanen T."/>
            <person name="Noordeloos M.E."/>
            <person name="Ohm R.A."/>
            <person name="Ortiz-Santana B."/>
            <person name="Ovrebo C."/>
            <person name="Racz N."/>
            <person name="Riley R."/>
            <person name="Savchenko A."/>
            <person name="Shiryaev A."/>
            <person name="Soop K."/>
            <person name="Spirin V."/>
            <person name="Szebenyi C."/>
            <person name="Tomsovsky M."/>
            <person name="Tulloss R.E."/>
            <person name="Uehling J."/>
            <person name="Grigoriev I.V."/>
            <person name="Vagvolgyi C."/>
            <person name="Papp T."/>
            <person name="Martin F.M."/>
            <person name="Miettinen O."/>
            <person name="Hibbett D.S."/>
            <person name="Nagy L.G."/>
        </authorList>
    </citation>
    <scope>NUCLEOTIDE SEQUENCE [LARGE SCALE GENOMIC DNA]</scope>
    <source>
        <strain evidence="13 14">FP101781</strain>
    </source>
</reference>
<evidence type="ECO:0000313" key="14">
    <source>
        <dbReference type="Proteomes" id="UP000298030"/>
    </source>
</evidence>
<dbReference type="InterPro" id="IPR016163">
    <property type="entry name" value="Ald_DH_C"/>
</dbReference>
<dbReference type="EMBL" id="QPFP01000005">
    <property type="protein sequence ID" value="TEB36752.1"/>
    <property type="molecule type" value="Genomic_DNA"/>
</dbReference>
<dbReference type="UniPathway" id="UPA00098">
    <property type="reaction ID" value="UER00360"/>
</dbReference>
<organism evidence="13 14">
    <name type="scientific">Coprinellus micaceus</name>
    <name type="common">Glistening ink-cap mushroom</name>
    <name type="synonym">Coprinus micaceus</name>
    <dbReference type="NCBI Taxonomy" id="71717"/>
    <lineage>
        <taxon>Eukaryota</taxon>
        <taxon>Fungi</taxon>
        <taxon>Dikarya</taxon>
        <taxon>Basidiomycota</taxon>
        <taxon>Agaricomycotina</taxon>
        <taxon>Agaricomycetes</taxon>
        <taxon>Agaricomycetidae</taxon>
        <taxon>Agaricales</taxon>
        <taxon>Agaricineae</taxon>
        <taxon>Psathyrellaceae</taxon>
        <taxon>Coprinellus</taxon>
    </lineage>
</organism>